<dbReference type="AlphaFoldDB" id="A0A163JF36"/>
<protein>
    <submittedName>
        <fullName evidence="1">Uncharacterized protein</fullName>
    </submittedName>
</protein>
<evidence type="ECO:0000313" key="2">
    <source>
        <dbReference type="Proteomes" id="UP000078561"/>
    </source>
</evidence>
<sequence>MNDDMMDLDDDALVKTIFDTIERQTGYRHYQQRIGNPILSNAIVFYGKCIQRPDTQHPLNPNDRRRNVVSMPTYDCRGEITGHIHRDQNWIQLTIDHHQNHQPQPTQRVFLTNEEVDFLSDNATTMTTPELYRTSVQRFGNHITRAQVYHWRLDAVQGEYLRDNDQFVSARALLNEWNDCGFEEVR</sequence>
<name>A0A163JF36_ABSGL</name>
<dbReference type="EMBL" id="LT553497">
    <property type="protein sequence ID" value="SAM00991.1"/>
    <property type="molecule type" value="Genomic_DNA"/>
</dbReference>
<gene>
    <name evidence="1" type="primary">ABSGL_06727.1 scaffold 8661</name>
</gene>
<keyword evidence="2" id="KW-1185">Reference proteome</keyword>
<evidence type="ECO:0000313" key="1">
    <source>
        <dbReference type="EMBL" id="SAM00991.1"/>
    </source>
</evidence>
<reference evidence="1" key="1">
    <citation type="submission" date="2016-04" db="EMBL/GenBank/DDBJ databases">
        <authorList>
            <person name="Evans L.H."/>
            <person name="Alamgir A."/>
            <person name="Owens N."/>
            <person name="Weber N.D."/>
            <person name="Virtaneva K."/>
            <person name="Barbian K."/>
            <person name="Babar A."/>
            <person name="Rosenke K."/>
        </authorList>
    </citation>
    <scope>NUCLEOTIDE SEQUENCE [LARGE SCALE GENOMIC DNA]</scope>
    <source>
        <strain evidence="1">CBS 101.48</strain>
    </source>
</reference>
<organism evidence="1">
    <name type="scientific">Absidia glauca</name>
    <name type="common">Pin mould</name>
    <dbReference type="NCBI Taxonomy" id="4829"/>
    <lineage>
        <taxon>Eukaryota</taxon>
        <taxon>Fungi</taxon>
        <taxon>Fungi incertae sedis</taxon>
        <taxon>Mucoromycota</taxon>
        <taxon>Mucoromycotina</taxon>
        <taxon>Mucoromycetes</taxon>
        <taxon>Mucorales</taxon>
        <taxon>Cunninghamellaceae</taxon>
        <taxon>Absidia</taxon>
    </lineage>
</organism>
<dbReference type="InParanoid" id="A0A163JF36"/>
<proteinExistence type="predicted"/>
<dbReference type="Proteomes" id="UP000078561">
    <property type="component" value="Unassembled WGS sequence"/>
</dbReference>
<accession>A0A163JF36</accession>
<dbReference type="OrthoDB" id="2290461at2759"/>